<dbReference type="EMBL" id="JAODUO010000244">
    <property type="protein sequence ID" value="KAK2185147.1"/>
    <property type="molecule type" value="Genomic_DNA"/>
</dbReference>
<feature type="compositionally biased region" description="Basic and acidic residues" evidence="1">
    <location>
        <begin position="84"/>
        <end position="94"/>
    </location>
</feature>
<reference evidence="2" key="1">
    <citation type="journal article" date="2023" name="Mol. Biol. Evol.">
        <title>Third-Generation Sequencing Reveals the Adaptive Role of the Epigenome in Three Deep-Sea Polychaetes.</title>
        <authorList>
            <person name="Perez M."/>
            <person name="Aroh O."/>
            <person name="Sun Y."/>
            <person name="Lan Y."/>
            <person name="Juniper S.K."/>
            <person name="Young C.R."/>
            <person name="Angers B."/>
            <person name="Qian P.Y."/>
        </authorList>
    </citation>
    <scope>NUCLEOTIDE SEQUENCE</scope>
    <source>
        <strain evidence="2">R07B-5</strain>
    </source>
</reference>
<gene>
    <name evidence="2" type="ORF">NP493_245g02020</name>
</gene>
<protein>
    <submittedName>
        <fullName evidence="2">Uncharacterized protein</fullName>
    </submittedName>
</protein>
<dbReference type="AlphaFoldDB" id="A0AAD9UD72"/>
<proteinExistence type="predicted"/>
<keyword evidence="3" id="KW-1185">Reference proteome</keyword>
<accession>A0AAD9UD72</accession>
<name>A0AAD9UD72_RIDPI</name>
<feature type="compositionally biased region" description="Polar residues" evidence="1">
    <location>
        <begin position="67"/>
        <end position="79"/>
    </location>
</feature>
<dbReference type="Proteomes" id="UP001209878">
    <property type="component" value="Unassembled WGS sequence"/>
</dbReference>
<feature type="region of interest" description="Disordered" evidence="1">
    <location>
        <begin position="61"/>
        <end position="94"/>
    </location>
</feature>
<sequence length="94" mass="10221">MDEASRETEGQGTASRLWTPTSVTSSHRPLWLRGLVSVSPTGCHKGMSTVFIEFAKHQYDDAPGDSGNLSRTLSRQLSGQCAGEGHHHEADTRL</sequence>
<feature type="region of interest" description="Disordered" evidence="1">
    <location>
        <begin position="1"/>
        <end position="25"/>
    </location>
</feature>
<feature type="compositionally biased region" description="Polar residues" evidence="1">
    <location>
        <begin position="10"/>
        <end position="25"/>
    </location>
</feature>
<evidence type="ECO:0000313" key="2">
    <source>
        <dbReference type="EMBL" id="KAK2185147.1"/>
    </source>
</evidence>
<comment type="caution">
    <text evidence="2">The sequence shown here is derived from an EMBL/GenBank/DDBJ whole genome shotgun (WGS) entry which is preliminary data.</text>
</comment>
<evidence type="ECO:0000313" key="3">
    <source>
        <dbReference type="Proteomes" id="UP001209878"/>
    </source>
</evidence>
<organism evidence="2 3">
    <name type="scientific">Ridgeia piscesae</name>
    <name type="common">Tubeworm</name>
    <dbReference type="NCBI Taxonomy" id="27915"/>
    <lineage>
        <taxon>Eukaryota</taxon>
        <taxon>Metazoa</taxon>
        <taxon>Spiralia</taxon>
        <taxon>Lophotrochozoa</taxon>
        <taxon>Annelida</taxon>
        <taxon>Polychaeta</taxon>
        <taxon>Sedentaria</taxon>
        <taxon>Canalipalpata</taxon>
        <taxon>Sabellida</taxon>
        <taxon>Siboglinidae</taxon>
        <taxon>Ridgeia</taxon>
    </lineage>
</organism>
<evidence type="ECO:0000256" key="1">
    <source>
        <dbReference type="SAM" id="MobiDB-lite"/>
    </source>
</evidence>